<proteinExistence type="inferred from homology"/>
<dbReference type="Gene3D" id="2.40.10.340">
    <property type="entry name" value="Rod shape-determining protein MreC, domain 1"/>
    <property type="match status" value="1"/>
</dbReference>
<comment type="caution">
    <text evidence="6">The sequence shown here is derived from an EMBL/GenBank/DDBJ whole genome shotgun (WGS) entry which is preliminary data.</text>
</comment>
<sequence length="146" mass="16394">MVGIKPEMAVISSEGIVGVVKGVSNRFATVISLLNTDLKISGKFKKNNYYGSLFWDGRDYRKALFREIPYHVDISLGDTVITSGFSTIFPEGILIGTVCDYEVKGGNFYEITVELTTDFKNLDYVSIVSNLQRQEQLELEQSFDND</sequence>
<evidence type="ECO:0000256" key="2">
    <source>
        <dbReference type="ARBA" id="ARBA00013855"/>
    </source>
</evidence>
<keyword evidence="3" id="KW-0133">Cell shape</keyword>
<dbReference type="InterPro" id="IPR042175">
    <property type="entry name" value="Cell/Rod_MreC_2"/>
</dbReference>
<evidence type="ECO:0000313" key="6">
    <source>
        <dbReference type="EMBL" id="GAG56255.1"/>
    </source>
</evidence>
<accession>X0YJS4</accession>
<dbReference type="PANTHER" id="PTHR34138">
    <property type="entry name" value="CELL SHAPE-DETERMINING PROTEIN MREC"/>
    <property type="match status" value="1"/>
</dbReference>
<feature type="domain" description="Rod shape-determining protein MreC beta-barrel core" evidence="5">
    <location>
        <begin position="3"/>
        <end position="128"/>
    </location>
</feature>
<dbReference type="AlphaFoldDB" id="X0YJS4"/>
<evidence type="ECO:0000256" key="4">
    <source>
        <dbReference type="ARBA" id="ARBA00032089"/>
    </source>
</evidence>
<dbReference type="PANTHER" id="PTHR34138:SF1">
    <property type="entry name" value="CELL SHAPE-DETERMINING PROTEIN MREC"/>
    <property type="match status" value="1"/>
</dbReference>
<dbReference type="InterPro" id="IPR055342">
    <property type="entry name" value="MreC_beta-barrel_core"/>
</dbReference>
<dbReference type="Pfam" id="PF04085">
    <property type="entry name" value="MreC"/>
    <property type="match status" value="1"/>
</dbReference>
<evidence type="ECO:0000256" key="1">
    <source>
        <dbReference type="ARBA" id="ARBA00009369"/>
    </source>
</evidence>
<protein>
    <recommendedName>
        <fullName evidence="2">Cell shape-determining protein MreC</fullName>
    </recommendedName>
    <alternativeName>
        <fullName evidence="4">Cell shape protein MreC</fullName>
    </alternativeName>
</protein>
<dbReference type="GO" id="GO:0008360">
    <property type="term" value="P:regulation of cell shape"/>
    <property type="evidence" value="ECO:0007669"/>
    <property type="project" value="UniProtKB-KW"/>
</dbReference>
<comment type="similarity">
    <text evidence="1">Belongs to the MreC family.</text>
</comment>
<dbReference type="GO" id="GO:0005886">
    <property type="term" value="C:plasma membrane"/>
    <property type="evidence" value="ECO:0007669"/>
    <property type="project" value="TreeGrafter"/>
</dbReference>
<evidence type="ECO:0000259" key="5">
    <source>
        <dbReference type="Pfam" id="PF04085"/>
    </source>
</evidence>
<organism evidence="6">
    <name type="scientific">marine sediment metagenome</name>
    <dbReference type="NCBI Taxonomy" id="412755"/>
    <lineage>
        <taxon>unclassified sequences</taxon>
        <taxon>metagenomes</taxon>
        <taxon>ecological metagenomes</taxon>
    </lineage>
</organism>
<dbReference type="Gene3D" id="2.40.10.350">
    <property type="entry name" value="Rod shape-determining protein MreC, domain 2"/>
    <property type="match status" value="1"/>
</dbReference>
<name>X0YJS4_9ZZZZ</name>
<evidence type="ECO:0000256" key="3">
    <source>
        <dbReference type="ARBA" id="ARBA00022960"/>
    </source>
</evidence>
<dbReference type="InterPro" id="IPR007221">
    <property type="entry name" value="MreC"/>
</dbReference>
<dbReference type="InterPro" id="IPR042177">
    <property type="entry name" value="Cell/Rod_1"/>
</dbReference>
<gene>
    <name evidence="6" type="ORF">S01H4_13640</name>
</gene>
<reference evidence="6" key="1">
    <citation type="journal article" date="2014" name="Front. Microbiol.">
        <title>High frequency of phylogenetically diverse reductive dehalogenase-homologous genes in deep subseafloor sedimentary metagenomes.</title>
        <authorList>
            <person name="Kawai M."/>
            <person name="Futagami T."/>
            <person name="Toyoda A."/>
            <person name="Takaki Y."/>
            <person name="Nishi S."/>
            <person name="Hori S."/>
            <person name="Arai W."/>
            <person name="Tsubouchi T."/>
            <person name="Morono Y."/>
            <person name="Uchiyama I."/>
            <person name="Ito T."/>
            <person name="Fujiyama A."/>
            <person name="Inagaki F."/>
            <person name="Takami H."/>
        </authorList>
    </citation>
    <scope>NUCLEOTIDE SEQUENCE</scope>
    <source>
        <strain evidence="6">Expedition CK06-06</strain>
    </source>
</reference>
<dbReference type="EMBL" id="BART01006003">
    <property type="protein sequence ID" value="GAG56255.1"/>
    <property type="molecule type" value="Genomic_DNA"/>
</dbReference>